<evidence type="ECO:0000313" key="1">
    <source>
        <dbReference type="EMBL" id="KAJ7571023.1"/>
    </source>
</evidence>
<dbReference type="Proteomes" id="UP001162992">
    <property type="component" value="Chromosome 1"/>
</dbReference>
<evidence type="ECO:0000313" key="2">
    <source>
        <dbReference type="Proteomes" id="UP001162992"/>
    </source>
</evidence>
<keyword evidence="2" id="KW-1185">Reference proteome</keyword>
<gene>
    <name evidence="1" type="ORF">O6H91_01G145500</name>
</gene>
<dbReference type="EMBL" id="CM055092">
    <property type="protein sequence ID" value="KAJ7571023.1"/>
    <property type="molecule type" value="Genomic_DNA"/>
</dbReference>
<organism evidence="1 2">
    <name type="scientific">Diphasiastrum complanatum</name>
    <name type="common">Issler's clubmoss</name>
    <name type="synonym">Lycopodium complanatum</name>
    <dbReference type="NCBI Taxonomy" id="34168"/>
    <lineage>
        <taxon>Eukaryota</taxon>
        <taxon>Viridiplantae</taxon>
        <taxon>Streptophyta</taxon>
        <taxon>Embryophyta</taxon>
        <taxon>Tracheophyta</taxon>
        <taxon>Lycopodiopsida</taxon>
        <taxon>Lycopodiales</taxon>
        <taxon>Lycopodiaceae</taxon>
        <taxon>Lycopodioideae</taxon>
        <taxon>Diphasiastrum</taxon>
    </lineage>
</organism>
<comment type="caution">
    <text evidence="1">The sequence shown here is derived from an EMBL/GenBank/DDBJ whole genome shotgun (WGS) entry which is preliminary data.</text>
</comment>
<protein>
    <submittedName>
        <fullName evidence="1">Uncharacterized protein</fullName>
    </submittedName>
</protein>
<sequence>MMAELATTIPCSSSTKFQQQQLLTLRPWPRPRPRQCLPTNNSPPFHNRCCNFSLVCISQHEDEHGSHEFLKTPKKRRNLHVKNIDTVKKGPIGVSSAIDEVKAPADFRLPSRLRKQLQHERAVNLVPDLAPKRSYSTHKLLRVMAGKVGGRKLLSPTDKHVRPMMEVVRGAVFNMLQALGGFSAGLSGGRWLDLYSGTGSVGIEALSRGCSMAHFVENDPWIVSNVLVPNLKATSFHEQSMVHTIRVEAYLERTSSQNGDCGFFDYISVTPPYELVDYPSLLECLSRSSLIGKNTCVIVEYPLKSRNEMPDTCGMLVKVGFFLST</sequence>
<accession>A0ACC2EX17</accession>
<proteinExistence type="predicted"/>
<reference evidence="2" key="1">
    <citation type="journal article" date="2024" name="Proc. Natl. Acad. Sci. U.S.A.">
        <title>Extraordinary preservation of gene collinearity over three hundred million years revealed in homosporous lycophytes.</title>
        <authorList>
            <person name="Li C."/>
            <person name="Wickell D."/>
            <person name="Kuo L.Y."/>
            <person name="Chen X."/>
            <person name="Nie B."/>
            <person name="Liao X."/>
            <person name="Peng D."/>
            <person name="Ji J."/>
            <person name="Jenkins J."/>
            <person name="Williams M."/>
            <person name="Shu S."/>
            <person name="Plott C."/>
            <person name="Barry K."/>
            <person name="Rajasekar S."/>
            <person name="Grimwood J."/>
            <person name="Han X."/>
            <person name="Sun S."/>
            <person name="Hou Z."/>
            <person name="He W."/>
            <person name="Dai G."/>
            <person name="Sun C."/>
            <person name="Schmutz J."/>
            <person name="Leebens-Mack J.H."/>
            <person name="Li F.W."/>
            <person name="Wang L."/>
        </authorList>
    </citation>
    <scope>NUCLEOTIDE SEQUENCE [LARGE SCALE GENOMIC DNA]</scope>
    <source>
        <strain evidence="2">cv. PW_Plant_1</strain>
    </source>
</reference>
<name>A0ACC2EX17_DIPCM</name>